<feature type="chain" id="PRO_5031134628" evidence="1">
    <location>
        <begin position="25"/>
        <end position="231"/>
    </location>
</feature>
<accession>A0A7Y0E023</accession>
<sequence length="231" mass="24345">MRIATALAALLALAPLYLAAPARAADKLDAEELVTESEITVRKMWDHPDFSDYVRHYLKQAKAVVIVPSMLKGGFIIGGEGGSGIIMARAQNNDWSYPAFLSVGSASIGFQIGGQSSEMLLIVMTGKGLQAILDDQVKVGGELTGAFGPYGGGTSASTTTNMDADIIAYSIAKGVFVGASLEGTALIPRESLNRDYYGRSVSPHEIVLNGVVGNPQADELRATLKRLVTTP</sequence>
<dbReference type="CDD" id="cd11524">
    <property type="entry name" value="SYLF"/>
    <property type="match status" value="1"/>
</dbReference>
<feature type="signal peptide" evidence="1">
    <location>
        <begin position="1"/>
        <end position="24"/>
    </location>
</feature>
<dbReference type="RefSeq" id="WP_169625159.1">
    <property type="nucleotide sequence ID" value="NZ_JABBNT010000003.1"/>
</dbReference>
<comment type="caution">
    <text evidence="3">The sequence shown here is derived from an EMBL/GenBank/DDBJ whole genome shotgun (WGS) entry which is preliminary data.</text>
</comment>
<dbReference type="InterPro" id="IPR007461">
    <property type="entry name" value="Ysc84_actin-binding"/>
</dbReference>
<dbReference type="Pfam" id="PF04366">
    <property type="entry name" value="Ysc84"/>
    <property type="match status" value="1"/>
</dbReference>
<evidence type="ECO:0000313" key="4">
    <source>
        <dbReference type="Proteomes" id="UP000539372"/>
    </source>
</evidence>
<feature type="domain" description="Ysc84 actin-binding" evidence="2">
    <location>
        <begin position="105"/>
        <end position="226"/>
    </location>
</feature>
<organism evidence="3 4">
    <name type="scientific">Pacificispira spongiicola</name>
    <dbReference type="NCBI Taxonomy" id="2729598"/>
    <lineage>
        <taxon>Bacteria</taxon>
        <taxon>Pseudomonadati</taxon>
        <taxon>Pseudomonadota</taxon>
        <taxon>Alphaproteobacteria</taxon>
        <taxon>Rhodospirillales</taxon>
        <taxon>Rhodospirillaceae</taxon>
        <taxon>Pacificispira</taxon>
    </lineage>
</organism>
<dbReference type="InterPro" id="IPR051702">
    <property type="entry name" value="SH3_domain_YSC84-like"/>
</dbReference>
<dbReference type="Proteomes" id="UP000539372">
    <property type="component" value="Unassembled WGS sequence"/>
</dbReference>
<protein>
    <submittedName>
        <fullName evidence="3">Lipid-binding SYLF domain-containing protein</fullName>
    </submittedName>
</protein>
<reference evidence="3 4" key="1">
    <citation type="submission" date="2020-04" db="EMBL/GenBank/DDBJ databases">
        <title>Rhodospirillaceae bacterium KN72 isolated from deep sea.</title>
        <authorList>
            <person name="Zhang D.-C."/>
        </authorList>
    </citation>
    <scope>NUCLEOTIDE SEQUENCE [LARGE SCALE GENOMIC DNA]</scope>
    <source>
        <strain evidence="3 4">KN72</strain>
    </source>
</reference>
<evidence type="ECO:0000313" key="3">
    <source>
        <dbReference type="EMBL" id="NMM44760.1"/>
    </source>
</evidence>
<evidence type="ECO:0000259" key="2">
    <source>
        <dbReference type="Pfam" id="PF04366"/>
    </source>
</evidence>
<gene>
    <name evidence="3" type="ORF">HH303_09745</name>
</gene>
<dbReference type="PANTHER" id="PTHR15629:SF2">
    <property type="entry name" value="SH3 DOMAIN-CONTAINING YSC84-LIKE PROTEIN 1"/>
    <property type="match status" value="1"/>
</dbReference>
<dbReference type="PANTHER" id="PTHR15629">
    <property type="entry name" value="SH3YL1 PROTEIN"/>
    <property type="match status" value="1"/>
</dbReference>
<proteinExistence type="predicted"/>
<evidence type="ECO:0000256" key="1">
    <source>
        <dbReference type="SAM" id="SignalP"/>
    </source>
</evidence>
<keyword evidence="1" id="KW-0732">Signal</keyword>
<name>A0A7Y0E023_9PROT</name>
<dbReference type="AlphaFoldDB" id="A0A7Y0E023"/>
<dbReference type="GO" id="GO:0035091">
    <property type="term" value="F:phosphatidylinositol binding"/>
    <property type="evidence" value="ECO:0007669"/>
    <property type="project" value="TreeGrafter"/>
</dbReference>
<keyword evidence="4" id="KW-1185">Reference proteome</keyword>
<dbReference type="EMBL" id="JABBNT010000003">
    <property type="protein sequence ID" value="NMM44760.1"/>
    <property type="molecule type" value="Genomic_DNA"/>
</dbReference>